<name>A0A174L2G5_FLAPL</name>
<evidence type="ECO:0000313" key="1">
    <source>
        <dbReference type="EMBL" id="CUP18392.1"/>
    </source>
</evidence>
<dbReference type="EMBL" id="CYZT01000278">
    <property type="protein sequence ID" value="CUP18392.1"/>
    <property type="molecule type" value="Genomic_DNA"/>
</dbReference>
<evidence type="ECO:0000313" key="2">
    <source>
        <dbReference type="Proteomes" id="UP000095746"/>
    </source>
</evidence>
<reference evidence="1 2" key="1">
    <citation type="submission" date="2015-09" db="EMBL/GenBank/DDBJ databases">
        <authorList>
            <consortium name="Pathogen Informatics"/>
        </authorList>
    </citation>
    <scope>NUCLEOTIDE SEQUENCE [LARGE SCALE GENOMIC DNA]</scope>
    <source>
        <strain evidence="1 2">2789STDY5608854</strain>
    </source>
</reference>
<dbReference type="AlphaFoldDB" id="A0A174L2G5"/>
<protein>
    <submittedName>
        <fullName evidence="1">Uncharacterized protein</fullName>
    </submittedName>
</protein>
<proteinExistence type="predicted"/>
<organism evidence="1 2">
    <name type="scientific">Flavonifractor plautii</name>
    <name type="common">Fusobacterium plautii</name>
    <dbReference type="NCBI Taxonomy" id="292800"/>
    <lineage>
        <taxon>Bacteria</taxon>
        <taxon>Bacillati</taxon>
        <taxon>Bacillota</taxon>
        <taxon>Clostridia</taxon>
        <taxon>Eubacteriales</taxon>
        <taxon>Oscillospiraceae</taxon>
        <taxon>Flavonifractor</taxon>
    </lineage>
</organism>
<dbReference type="Proteomes" id="UP000095746">
    <property type="component" value="Unassembled WGS sequence"/>
</dbReference>
<gene>
    <name evidence="1" type="ORF">ERS852411_02789</name>
</gene>
<accession>A0A174L2G5</accession>
<sequence length="46" mass="5551">MALRTLERVYLELTRRQISMSRWKVMRYHSRMSGVSRWISSSFSLG</sequence>